<reference evidence="5 6" key="1">
    <citation type="submission" date="2020-11" db="EMBL/GenBank/DDBJ databases">
        <title>Hymenobacter sp.</title>
        <authorList>
            <person name="Kim M.K."/>
        </authorList>
    </citation>
    <scope>NUCLEOTIDE SEQUENCE [LARGE SCALE GENOMIC DNA]</scope>
    <source>
        <strain evidence="5 6">BT594</strain>
    </source>
</reference>
<sequence length="865" mass="88378">MKLRVPLFLAATLLILPKVGFGQAPPPLGAAADFTLFTAVGAINNSGPTLINGDIGTNAGAFNGFPPGVVNGNIHVADTRSTQAATAVQTAYGYYSTNIPCVTPLAVYGGTPAVTLLPGSYCVGGATTLAGTLILDAGGNPNAKFYLSVSGALTTGANSVVLLQNGASADNVYWQIGGLVTLGQNSVMVGTLLVDGAINMIQGAQLTGRGLSRSGAITIDTNNASLPTVVVVPVVTFTSWLGIALGGVDTDWFKSANWSAGVPTSTVDAIVGTGRSPFPVINSGTAAARALTIGANASLTQGGGSLDLKGNLNNSGTVSATAGIVSMSGTNSQLLGGSGSTQFWSLRVNNANGALQSGAVSIHGVLTPATGNLTTNGRTLTLLSDAAGTAMVDNSGSGAVLGTATVQRYILSGNNGLGYRHYSSPVVSTTVADLATAGFTPVVNNGYNADPTPGDAKPYPTVFGYDEQRLDTSPATALAPFSKGWFSPASLASSLERGRGYTVNLPGTALVDFEGTLNNGPIAQTGLTRTTTDAASSGWHLLGNPYPSPIDWSALYQSGASGLNGSVYIFASSGQYSGNYSSFVNGVPFGGQNIAAAQGFFVRVTTPGTTGSLTFSNAARLTTYANPAFQRGPGEQRPLVQLDLLGQNQADAAYAYWEQGATPGFDARFDAVKFPVRSGLSLALLAGTEEMSISGLPALNAATTTELPLTVRVPAAGTYTLHAAQLLNLPAGMKAYLRDAQTGQLTDLNAQPRYAFSTATDGLQAPRFTLVLSAGSVLAAAPAALREQVALYPNPARDAVRVLLPASLSKQPVEAVLVNSLGQTVRRQTVAADQRSLSLRDLAPGVYTVQLRTAQGLIAKRLVVQ</sequence>
<name>A0ABS0L8W6_9BACT</name>
<comment type="similarity">
    <text evidence="1">Belongs to the ice-binding protein family.</text>
</comment>
<feature type="domain" description="Secretion system C-terminal sorting" evidence="4">
    <location>
        <begin position="791"/>
        <end position="864"/>
    </location>
</feature>
<organism evidence="5 6">
    <name type="scientific">Hymenobacter guriensis</name>
    <dbReference type="NCBI Taxonomy" id="2793065"/>
    <lineage>
        <taxon>Bacteria</taxon>
        <taxon>Pseudomonadati</taxon>
        <taxon>Bacteroidota</taxon>
        <taxon>Cytophagia</taxon>
        <taxon>Cytophagales</taxon>
        <taxon>Hymenobacteraceae</taxon>
        <taxon>Hymenobacter</taxon>
    </lineage>
</organism>
<dbReference type="Pfam" id="PF11999">
    <property type="entry name" value="Ice_binding"/>
    <property type="match status" value="1"/>
</dbReference>
<dbReference type="EMBL" id="JADWYK010000017">
    <property type="protein sequence ID" value="MBG8555884.1"/>
    <property type="molecule type" value="Genomic_DNA"/>
</dbReference>
<evidence type="ECO:0000256" key="3">
    <source>
        <dbReference type="SAM" id="SignalP"/>
    </source>
</evidence>
<dbReference type="Proteomes" id="UP000601099">
    <property type="component" value="Unassembled WGS sequence"/>
</dbReference>
<dbReference type="InterPro" id="IPR026444">
    <property type="entry name" value="Secre_tail"/>
</dbReference>
<evidence type="ECO:0000313" key="5">
    <source>
        <dbReference type="EMBL" id="MBG8555884.1"/>
    </source>
</evidence>
<comment type="caution">
    <text evidence="5">The sequence shown here is derived from an EMBL/GenBank/DDBJ whole genome shotgun (WGS) entry which is preliminary data.</text>
</comment>
<evidence type="ECO:0000313" key="6">
    <source>
        <dbReference type="Proteomes" id="UP000601099"/>
    </source>
</evidence>
<dbReference type="InterPro" id="IPR021884">
    <property type="entry name" value="Ice-bd_prot"/>
</dbReference>
<gene>
    <name evidence="5" type="ORF">I5L79_20230</name>
</gene>
<feature type="chain" id="PRO_5046658535" evidence="3">
    <location>
        <begin position="25"/>
        <end position="865"/>
    </location>
</feature>
<feature type="signal peptide" evidence="3">
    <location>
        <begin position="1"/>
        <end position="24"/>
    </location>
</feature>
<accession>A0ABS0L8W6</accession>
<protein>
    <submittedName>
        <fullName evidence="5">DUF3494 domain-containing protein</fullName>
    </submittedName>
</protein>
<dbReference type="RefSeq" id="WP_196956901.1">
    <property type="nucleotide sequence ID" value="NZ_JADWYK010000017.1"/>
</dbReference>
<evidence type="ECO:0000259" key="4">
    <source>
        <dbReference type="Pfam" id="PF18962"/>
    </source>
</evidence>
<keyword evidence="6" id="KW-1185">Reference proteome</keyword>
<proteinExistence type="inferred from homology"/>
<dbReference type="Pfam" id="PF18962">
    <property type="entry name" value="Por_Secre_tail"/>
    <property type="match status" value="1"/>
</dbReference>
<keyword evidence="2 3" id="KW-0732">Signal</keyword>
<dbReference type="NCBIfam" id="TIGR04183">
    <property type="entry name" value="Por_Secre_tail"/>
    <property type="match status" value="1"/>
</dbReference>
<evidence type="ECO:0000256" key="2">
    <source>
        <dbReference type="ARBA" id="ARBA00022729"/>
    </source>
</evidence>
<evidence type="ECO:0000256" key="1">
    <source>
        <dbReference type="ARBA" id="ARBA00005445"/>
    </source>
</evidence>